<evidence type="ECO:0000313" key="1">
    <source>
        <dbReference type="EMBL" id="MDV5825742.1"/>
    </source>
</evidence>
<accession>A0ABU4A1S9</accession>
<organism evidence="1 2">
    <name type="scientific">Sphingobium naphthae</name>
    <dbReference type="NCBI Taxonomy" id="1886786"/>
    <lineage>
        <taxon>Bacteria</taxon>
        <taxon>Pseudomonadati</taxon>
        <taxon>Pseudomonadota</taxon>
        <taxon>Alphaproteobacteria</taxon>
        <taxon>Sphingomonadales</taxon>
        <taxon>Sphingomonadaceae</taxon>
        <taxon>Sphingobium</taxon>
    </lineage>
</organism>
<dbReference type="Proteomes" id="UP001185984">
    <property type="component" value="Unassembled WGS sequence"/>
</dbReference>
<name>A0ABU4A1S9_9SPHN</name>
<reference evidence="2" key="1">
    <citation type="journal article" date="2022" name="J Environ Chem Eng">
        <title>Biodegradation of petroleum oil using a constructed nonpathogenic and heavy metal-tolerant bacterial consortium isolated from marine sponges.</title>
        <authorList>
            <person name="Dechsakulwatana C."/>
            <person name="Rungsihiranrut A."/>
            <person name="Muangchinda C."/>
            <person name="Ningthoujam R."/>
            <person name="Klankeo P."/>
            <person name="Pinyakong O."/>
        </authorList>
    </citation>
    <scope>NUCLEOTIDE SEQUENCE [LARGE SCALE GENOMIC DNA]</scope>
    <source>
        <strain evidence="2">MO2-4</strain>
    </source>
</reference>
<comment type="caution">
    <text evidence="1">The sequence shown here is derived from an EMBL/GenBank/DDBJ whole genome shotgun (WGS) entry which is preliminary data.</text>
</comment>
<dbReference type="EMBL" id="JAPTHD010000018">
    <property type="protein sequence ID" value="MDV5825742.1"/>
    <property type="molecule type" value="Genomic_DNA"/>
</dbReference>
<keyword evidence="2" id="KW-1185">Reference proteome</keyword>
<evidence type="ECO:0000313" key="2">
    <source>
        <dbReference type="Proteomes" id="UP001185984"/>
    </source>
</evidence>
<sequence>MTNDNLEYYERRAREEAAAAEASASTEAASAHRLLAIEYEAQARELRLAQTRPKLTIRSS</sequence>
<protein>
    <submittedName>
        <fullName evidence="1">Uncharacterized protein</fullName>
    </submittedName>
</protein>
<proteinExistence type="predicted"/>
<gene>
    <name evidence="1" type="ORF">O0R41_19235</name>
</gene>
<dbReference type="RefSeq" id="WP_165118109.1">
    <property type="nucleotide sequence ID" value="NZ_JAPTHD010000018.1"/>
</dbReference>